<dbReference type="Proteomes" id="UP000766698">
    <property type="component" value="Unassembled WGS sequence"/>
</dbReference>
<feature type="region of interest" description="Disordered" evidence="3">
    <location>
        <begin position="77"/>
        <end position="101"/>
    </location>
</feature>
<dbReference type="InterPro" id="IPR008334">
    <property type="entry name" value="5'-Nucleotdase_C"/>
</dbReference>
<dbReference type="PROSITE" id="PS51318">
    <property type="entry name" value="TAT"/>
    <property type="match status" value="1"/>
</dbReference>
<organism evidence="6 7">
    <name type="scientific">Streptomyces durbertensis</name>
    <dbReference type="NCBI Taxonomy" id="2448886"/>
    <lineage>
        <taxon>Bacteria</taxon>
        <taxon>Bacillati</taxon>
        <taxon>Actinomycetota</taxon>
        <taxon>Actinomycetes</taxon>
        <taxon>Kitasatosporales</taxon>
        <taxon>Streptomycetaceae</taxon>
        <taxon>Streptomyces</taxon>
    </lineage>
</organism>
<dbReference type="Pfam" id="PF02872">
    <property type="entry name" value="5_nucleotid_C"/>
    <property type="match status" value="1"/>
</dbReference>
<dbReference type="InterPro" id="IPR006311">
    <property type="entry name" value="TAT_signal"/>
</dbReference>
<feature type="region of interest" description="Disordered" evidence="3">
    <location>
        <begin position="40"/>
        <end position="64"/>
    </location>
</feature>
<name>A0ABR6EDF7_9ACTN</name>
<dbReference type="PANTHER" id="PTHR11575:SF24">
    <property type="entry name" value="5'-NUCLEOTIDASE"/>
    <property type="match status" value="1"/>
</dbReference>
<evidence type="ECO:0000259" key="5">
    <source>
        <dbReference type="Pfam" id="PF02872"/>
    </source>
</evidence>
<dbReference type="Gene3D" id="3.90.780.10">
    <property type="entry name" value="5'-Nucleotidase, C-terminal domain"/>
    <property type="match status" value="1"/>
</dbReference>
<accession>A0ABR6EDF7</accession>
<evidence type="ECO:0000313" key="7">
    <source>
        <dbReference type="Proteomes" id="UP000766698"/>
    </source>
</evidence>
<feature type="chain" id="PRO_5044999203" evidence="2">
    <location>
        <begin position="37"/>
        <end position="614"/>
    </location>
</feature>
<sequence>MPTSPARRRTTRLAVAATGLVAVAAMSAVSLPAAQASNGKAEKDAAAQSAASQDKHGKPGKNGHTVDLQVLAINDFHGALEPPTGSGGRVTHQHPDGSTEAIDAGGVEYLATALRKARAGKARSVTVAAGDMVGATPMLSGLFHDEPTIEALNKVGMDVVGVGNHEFDEGAKELLRKQRGGCHPEDGCYADDRRFMGANFPILAANVVHEKTKKPLLAPYTVKNLKGVKVGFIGVTLEDTPGIVSGEGIKGLKFLDEADTINKYTKELKRKGVNAVVALIHEGGYPSSPAYNHNCDADGAGLSGPIVDIARRTDAGVDALVTGHTHQAYVCTVPDPKGNDRLVTSGASNGRLFTELTMSYDRRTKDIVRTSVRGVNKVVHRQQPKARDLTRLISYWEKLAGPVANRPIGWIAEDITQDRTAPESPLGDLVADSQLAYARTLDPKAELALMNPGGLRTDLVYKASGSEGDGVVTYGEAFEVQPFSNTVNLADLTGAQLLQILREQVSGPNAAAPKVLQVSAGFTYTLDLTRSGADRVVADSVRVNGEPLDLGRTYRVAMNSFLAGGGDGFPTFAQGTNPVVGGLDRDALEAYLTGNSSPENPLKAPAADRITVIR</sequence>
<dbReference type="Pfam" id="PF00149">
    <property type="entry name" value="Metallophos"/>
    <property type="match status" value="1"/>
</dbReference>
<dbReference type="SUPFAM" id="SSF55816">
    <property type="entry name" value="5'-nucleotidase (syn. UDP-sugar hydrolase), C-terminal domain"/>
    <property type="match status" value="1"/>
</dbReference>
<dbReference type="InterPro" id="IPR029052">
    <property type="entry name" value="Metallo-depent_PP-like"/>
</dbReference>
<keyword evidence="2" id="KW-0378">Hydrolase</keyword>
<dbReference type="InterPro" id="IPR036907">
    <property type="entry name" value="5'-Nucleotdase_C_sf"/>
</dbReference>
<evidence type="ECO:0000313" key="6">
    <source>
        <dbReference type="EMBL" id="MBB1243278.1"/>
    </source>
</evidence>
<keyword evidence="1 2" id="KW-0732">Signal</keyword>
<evidence type="ECO:0000256" key="1">
    <source>
        <dbReference type="ARBA" id="ARBA00022729"/>
    </source>
</evidence>
<dbReference type="SUPFAM" id="SSF56300">
    <property type="entry name" value="Metallo-dependent phosphatases"/>
    <property type="match status" value="1"/>
</dbReference>
<dbReference type="RefSeq" id="WP_182854678.1">
    <property type="nucleotide sequence ID" value="NZ_WMLF01000064.1"/>
</dbReference>
<dbReference type="InterPro" id="IPR006179">
    <property type="entry name" value="5_nucleotidase/apyrase"/>
</dbReference>
<evidence type="ECO:0000259" key="4">
    <source>
        <dbReference type="Pfam" id="PF00149"/>
    </source>
</evidence>
<feature type="domain" description="Calcineurin-like phosphoesterase" evidence="4">
    <location>
        <begin position="69"/>
        <end position="327"/>
    </location>
</feature>
<protein>
    <submittedName>
        <fullName evidence="6">Bifunctional metallophosphatase/5'-nucleotidase</fullName>
    </submittedName>
</protein>
<keyword evidence="7" id="KW-1185">Reference proteome</keyword>
<proteinExistence type="inferred from homology"/>
<reference evidence="7" key="1">
    <citation type="journal article" date="2020" name="Syst. Appl. Microbiol.">
        <title>Streptomyces alkaliterrae sp. nov., isolated from an alkaline soil, and emended descriptions of Streptomyces alkaliphilus, Streptomyces calidiresistens and Streptomyces durbertensis.</title>
        <authorList>
            <person name="Swiecimska M."/>
            <person name="Golinska P."/>
            <person name="Nouioui I."/>
            <person name="Wypij M."/>
            <person name="Rai M."/>
            <person name="Sangal V."/>
            <person name="Goodfellow M."/>
        </authorList>
    </citation>
    <scope>NUCLEOTIDE SEQUENCE [LARGE SCALE GENOMIC DNA]</scope>
    <source>
        <strain evidence="7">DSM 104538</strain>
    </source>
</reference>
<dbReference type="PRINTS" id="PR01607">
    <property type="entry name" value="APYRASEFAMLY"/>
</dbReference>
<evidence type="ECO:0000256" key="3">
    <source>
        <dbReference type="SAM" id="MobiDB-lite"/>
    </source>
</evidence>
<dbReference type="EMBL" id="WMLF01000064">
    <property type="protein sequence ID" value="MBB1243278.1"/>
    <property type="molecule type" value="Genomic_DNA"/>
</dbReference>
<keyword evidence="2" id="KW-0547">Nucleotide-binding</keyword>
<dbReference type="InterPro" id="IPR004843">
    <property type="entry name" value="Calcineurin-like_PHP"/>
</dbReference>
<dbReference type="Gene3D" id="3.60.21.10">
    <property type="match status" value="1"/>
</dbReference>
<comment type="caution">
    <text evidence="6">The sequence shown here is derived from an EMBL/GenBank/DDBJ whole genome shotgun (WGS) entry which is preliminary data.</text>
</comment>
<feature type="domain" description="5'-Nucleotidase C-terminal" evidence="5">
    <location>
        <begin position="416"/>
        <end position="573"/>
    </location>
</feature>
<evidence type="ECO:0000256" key="2">
    <source>
        <dbReference type="RuleBase" id="RU362119"/>
    </source>
</evidence>
<feature type="signal peptide" evidence="2">
    <location>
        <begin position="1"/>
        <end position="36"/>
    </location>
</feature>
<gene>
    <name evidence="6" type="ORF">GL263_06825</name>
</gene>
<comment type="similarity">
    <text evidence="2">Belongs to the 5'-nucleotidase family.</text>
</comment>
<dbReference type="PANTHER" id="PTHR11575">
    <property type="entry name" value="5'-NUCLEOTIDASE-RELATED"/>
    <property type="match status" value="1"/>
</dbReference>